<feature type="transmembrane region" description="Helical" evidence="7">
    <location>
        <begin position="314"/>
        <end position="336"/>
    </location>
</feature>
<feature type="domain" description="NADH:quinone oxidoreductase/Mrp antiporter transmembrane" evidence="11">
    <location>
        <begin position="76"/>
        <end position="295"/>
    </location>
</feature>
<evidence type="ECO:0000313" key="13">
    <source>
        <dbReference type="EMBL" id="QJR37147.1"/>
    </source>
</evidence>
<dbReference type="InterPro" id="IPR001750">
    <property type="entry name" value="ND/Mrp_TM"/>
</dbReference>
<feature type="domain" description="NADH-Ubiquinone oxidoreductase (complex I) chain 5 N-terminal" evidence="12">
    <location>
        <begin position="19"/>
        <end position="59"/>
    </location>
</feature>
<feature type="transmembrane region" description="Helical" evidence="7">
    <location>
        <begin position="114"/>
        <end position="135"/>
    </location>
</feature>
<keyword evidence="10" id="KW-0732">Signal</keyword>
<gene>
    <name evidence="7" type="primary">dabB</name>
    <name evidence="13" type="ORF">HKW67_17295</name>
</gene>
<proteinExistence type="inferred from homology"/>
<dbReference type="RefSeq" id="WP_171226580.1">
    <property type="nucleotide sequence ID" value="NZ_CP053085.1"/>
</dbReference>
<dbReference type="GO" id="GO:0012505">
    <property type="term" value="C:endomembrane system"/>
    <property type="evidence" value="ECO:0007669"/>
    <property type="project" value="UniProtKB-SubCell"/>
</dbReference>
<protein>
    <recommendedName>
        <fullName evidence="7">Probable inorganic carbon transporter subunit DabB</fullName>
    </recommendedName>
</protein>
<feature type="transmembrane region" description="Helical" evidence="7">
    <location>
        <begin position="194"/>
        <end position="217"/>
    </location>
</feature>
<dbReference type="GO" id="GO:0003954">
    <property type="term" value="F:NADH dehydrogenase activity"/>
    <property type="evidence" value="ECO:0007669"/>
    <property type="project" value="TreeGrafter"/>
</dbReference>
<dbReference type="Pfam" id="PF00361">
    <property type="entry name" value="Proton_antipo_M"/>
    <property type="match status" value="1"/>
</dbReference>
<evidence type="ECO:0000259" key="12">
    <source>
        <dbReference type="Pfam" id="PF00662"/>
    </source>
</evidence>
<evidence type="ECO:0000256" key="8">
    <source>
        <dbReference type="RuleBase" id="RU000320"/>
    </source>
</evidence>
<keyword evidence="5 7" id="KW-1133">Transmembrane helix</keyword>
<comment type="similarity">
    <text evidence="7">Belongs to the inorganic carbon transporter (TC 9.A.2) DabB family.</text>
</comment>
<feature type="transmembrane region" description="Helical" evidence="7">
    <location>
        <begin position="223"/>
        <end position="245"/>
    </location>
</feature>
<evidence type="ECO:0000259" key="11">
    <source>
        <dbReference type="Pfam" id="PF00361"/>
    </source>
</evidence>
<dbReference type="GO" id="GO:0042773">
    <property type="term" value="P:ATP synthesis coupled electron transport"/>
    <property type="evidence" value="ECO:0007669"/>
    <property type="project" value="InterPro"/>
</dbReference>
<feature type="transmembrane region" description="Helical" evidence="7">
    <location>
        <begin position="257"/>
        <end position="278"/>
    </location>
</feature>
<feature type="transmembrane region" description="Helical" evidence="7">
    <location>
        <begin position="59"/>
        <end position="77"/>
    </location>
</feature>
<dbReference type="KEGG" id="ggr:HKW67_17295"/>
<dbReference type="PANTHER" id="PTHR42829:SF1">
    <property type="entry name" value="INORGANIC CARBON TRANSPORTER SUBUNIT DABB-RELATED"/>
    <property type="match status" value="1"/>
</dbReference>
<accession>A0A6M4IUD5</accession>
<dbReference type="PANTHER" id="PTHR42829">
    <property type="entry name" value="NADH-UBIQUINONE OXIDOREDUCTASE CHAIN 5"/>
    <property type="match status" value="1"/>
</dbReference>
<dbReference type="InterPro" id="IPR003945">
    <property type="entry name" value="NU5C-like"/>
</dbReference>
<dbReference type="HAMAP" id="MF_00862">
    <property type="entry name" value="DabB"/>
    <property type="match status" value="1"/>
</dbReference>
<dbReference type="Pfam" id="PF00662">
    <property type="entry name" value="Proton_antipo_N"/>
    <property type="match status" value="1"/>
</dbReference>
<keyword evidence="2 7" id="KW-0813">Transport</keyword>
<evidence type="ECO:0000256" key="7">
    <source>
        <dbReference type="HAMAP-Rule" id="MF_00862"/>
    </source>
</evidence>
<feature type="transmembrane region" description="Helical" evidence="7">
    <location>
        <begin position="400"/>
        <end position="424"/>
    </location>
</feature>
<keyword evidence="14" id="KW-1185">Reference proteome</keyword>
<feature type="transmembrane region" description="Helical" evidence="7">
    <location>
        <begin position="372"/>
        <end position="394"/>
    </location>
</feature>
<comment type="subcellular location">
    <subcellularLocation>
        <location evidence="7">Cell membrane</location>
        <topology evidence="7">Multi-pass membrane protein</topology>
    </subcellularLocation>
    <subcellularLocation>
        <location evidence="1">Endomembrane system</location>
        <topology evidence="1">Multi-pass membrane protein</topology>
    </subcellularLocation>
    <subcellularLocation>
        <location evidence="8">Membrane</location>
        <topology evidence="8">Multi-pass membrane protein</topology>
    </subcellularLocation>
</comment>
<dbReference type="NCBIfam" id="NF006029">
    <property type="entry name" value="PRK08168.1"/>
    <property type="match status" value="1"/>
</dbReference>
<feature type="chain" id="PRO_5026988856" description="Probable inorganic carbon transporter subunit DabB" evidence="10">
    <location>
        <begin position="20"/>
        <end position="482"/>
    </location>
</feature>
<evidence type="ECO:0000313" key="14">
    <source>
        <dbReference type="Proteomes" id="UP000500938"/>
    </source>
</evidence>
<comment type="subunit">
    <text evidence="7">Forms a complex with DabA.</text>
</comment>
<evidence type="ECO:0000256" key="9">
    <source>
        <dbReference type="SAM" id="MobiDB-lite"/>
    </source>
</evidence>
<sequence>MSPVLASAALFTIPLLALAAAPRLDALAGVMLGLVTFIATVIHRFAHRYLDGQPAARHFRRWFVAAVAASSVLVTAGDLRVLALAWTASSLSLHQLLTFFADRPQAQVAAHKKFLLSRLADVVIYAAVILLGRALGSYDLAALQATASALETLPMSVHVAGYLLVAGVALRSAQLPFHGWLIQVMEAPTPVSALLHAGVVNIGGYVLIRLAGLTALLPGVMNAMVIIGATTAVLAALVMMTRVTVKVALAWSTAAQMGFMLLECGLGAWELALLHLVAHSCYKAHAFLGSGGVVALQARRALIPVTSRPTVARWLGATLGSAAIAAGFATVTWPTSGVDPRTWVVTTVLALALAPFLARISPSGSWSVNAKLLGSALVVTALYAVWHVAFTALLPTPVAFVPGTMSLLIALGAFIALYVVQLMVSVRPRARALRTLHTWAFAGFHLDELFTRATCFVWPPRHERRPPSPIPAARTPSMPRAA</sequence>
<dbReference type="InterPro" id="IPR046396">
    <property type="entry name" value="Transporter_DabB"/>
</dbReference>
<evidence type="ECO:0000256" key="10">
    <source>
        <dbReference type="SAM" id="SignalP"/>
    </source>
</evidence>
<dbReference type="InterPro" id="IPR001516">
    <property type="entry name" value="Proton_antipo_N"/>
</dbReference>
<dbReference type="GO" id="GO:0015990">
    <property type="term" value="P:electron transport coupled proton transport"/>
    <property type="evidence" value="ECO:0007669"/>
    <property type="project" value="TreeGrafter"/>
</dbReference>
<name>A0A6M4IUD5_9BACT</name>
<dbReference type="AlphaFoldDB" id="A0A6M4IUD5"/>
<dbReference type="Proteomes" id="UP000500938">
    <property type="component" value="Chromosome"/>
</dbReference>
<evidence type="ECO:0000256" key="1">
    <source>
        <dbReference type="ARBA" id="ARBA00004127"/>
    </source>
</evidence>
<feature type="transmembrane region" description="Helical" evidence="7">
    <location>
        <begin position="29"/>
        <end position="47"/>
    </location>
</feature>
<evidence type="ECO:0000256" key="3">
    <source>
        <dbReference type="ARBA" id="ARBA00022475"/>
    </source>
</evidence>
<evidence type="ECO:0000256" key="4">
    <source>
        <dbReference type="ARBA" id="ARBA00022692"/>
    </source>
</evidence>
<dbReference type="PRINTS" id="PR01434">
    <property type="entry name" value="NADHDHGNASE5"/>
</dbReference>
<organism evidence="13 14">
    <name type="scientific">Gemmatimonas groenlandica</name>
    <dbReference type="NCBI Taxonomy" id="2732249"/>
    <lineage>
        <taxon>Bacteria</taxon>
        <taxon>Pseudomonadati</taxon>
        <taxon>Gemmatimonadota</taxon>
        <taxon>Gemmatimonadia</taxon>
        <taxon>Gemmatimonadales</taxon>
        <taxon>Gemmatimonadaceae</taxon>
        <taxon>Gemmatimonas</taxon>
    </lineage>
</organism>
<dbReference type="EMBL" id="CP053085">
    <property type="protein sequence ID" value="QJR37147.1"/>
    <property type="molecule type" value="Genomic_DNA"/>
</dbReference>
<feature type="transmembrane region" description="Helical" evidence="7">
    <location>
        <begin position="155"/>
        <end position="173"/>
    </location>
</feature>
<keyword evidence="6 7" id="KW-0472">Membrane</keyword>
<evidence type="ECO:0000256" key="5">
    <source>
        <dbReference type="ARBA" id="ARBA00022989"/>
    </source>
</evidence>
<comment type="function">
    <text evidence="7">Part of an energy-coupled inorganic carbon pump.</text>
</comment>
<dbReference type="GO" id="GO:0008137">
    <property type="term" value="F:NADH dehydrogenase (ubiquinone) activity"/>
    <property type="evidence" value="ECO:0007669"/>
    <property type="project" value="InterPro"/>
</dbReference>
<evidence type="ECO:0000256" key="2">
    <source>
        <dbReference type="ARBA" id="ARBA00022448"/>
    </source>
</evidence>
<feature type="transmembrane region" description="Helical" evidence="7">
    <location>
        <begin position="342"/>
        <end position="360"/>
    </location>
</feature>
<evidence type="ECO:0000256" key="6">
    <source>
        <dbReference type="ARBA" id="ARBA00023136"/>
    </source>
</evidence>
<keyword evidence="3 7" id="KW-1003">Cell membrane</keyword>
<dbReference type="GO" id="GO:0005886">
    <property type="term" value="C:plasma membrane"/>
    <property type="evidence" value="ECO:0007669"/>
    <property type="project" value="UniProtKB-SubCell"/>
</dbReference>
<feature type="signal peptide" evidence="10">
    <location>
        <begin position="1"/>
        <end position="19"/>
    </location>
</feature>
<keyword evidence="4 7" id="KW-0812">Transmembrane</keyword>
<reference evidence="13 14" key="1">
    <citation type="submission" date="2020-05" db="EMBL/GenBank/DDBJ databases">
        <title>Complete genome sequence of Gemmatimonas greenlandica TET16.</title>
        <authorList>
            <person name="Zeng Y."/>
        </authorList>
    </citation>
    <scope>NUCLEOTIDE SEQUENCE [LARGE SCALE GENOMIC DNA]</scope>
    <source>
        <strain evidence="13 14">TET16</strain>
    </source>
</reference>
<feature type="region of interest" description="Disordered" evidence="9">
    <location>
        <begin position="462"/>
        <end position="482"/>
    </location>
</feature>